<reference evidence="2" key="1">
    <citation type="submission" date="2022-11" db="UniProtKB">
        <authorList>
            <consortium name="WormBaseParasite"/>
        </authorList>
    </citation>
    <scope>IDENTIFICATION</scope>
</reference>
<sequence length="115" mass="13133">MIYYTETKEHDGKATNVFFGPIDCDPIKGGGWNGTVWLIIFVTGTVTGIPKPVRREPKPQPEQLEPLHLTEYLSPETFIALSKEKRNMPLVEMLSFRIRVIFGKTKVRDTTAEIR</sequence>
<evidence type="ECO:0000313" key="1">
    <source>
        <dbReference type="Proteomes" id="UP000887565"/>
    </source>
</evidence>
<protein>
    <submittedName>
        <fullName evidence="2">Uncharacterized protein</fullName>
    </submittedName>
</protein>
<dbReference type="WBParaSite" id="nRc.2.0.1.t14347-RA">
    <property type="protein sequence ID" value="nRc.2.0.1.t14347-RA"/>
    <property type="gene ID" value="nRc.2.0.1.g14347"/>
</dbReference>
<evidence type="ECO:0000313" key="2">
    <source>
        <dbReference type="WBParaSite" id="nRc.2.0.1.t14347-RA"/>
    </source>
</evidence>
<dbReference type="AlphaFoldDB" id="A0A915IJI9"/>
<dbReference type="Proteomes" id="UP000887565">
    <property type="component" value="Unplaced"/>
</dbReference>
<keyword evidence="1" id="KW-1185">Reference proteome</keyword>
<organism evidence="1 2">
    <name type="scientific">Romanomermis culicivorax</name>
    <name type="common">Nematode worm</name>
    <dbReference type="NCBI Taxonomy" id="13658"/>
    <lineage>
        <taxon>Eukaryota</taxon>
        <taxon>Metazoa</taxon>
        <taxon>Ecdysozoa</taxon>
        <taxon>Nematoda</taxon>
        <taxon>Enoplea</taxon>
        <taxon>Dorylaimia</taxon>
        <taxon>Mermithida</taxon>
        <taxon>Mermithoidea</taxon>
        <taxon>Mermithidae</taxon>
        <taxon>Romanomermis</taxon>
    </lineage>
</organism>
<proteinExistence type="predicted"/>
<accession>A0A915IJI9</accession>
<name>A0A915IJI9_ROMCU</name>